<comment type="caution">
    <text evidence="1">The sequence shown here is derived from an EMBL/GenBank/DDBJ whole genome shotgun (WGS) entry which is preliminary data.</text>
</comment>
<dbReference type="EMBL" id="BAABUJ010000004">
    <property type="protein sequence ID" value="GAA5794833.1"/>
    <property type="molecule type" value="Genomic_DNA"/>
</dbReference>
<dbReference type="Proteomes" id="UP001476247">
    <property type="component" value="Unassembled WGS sequence"/>
</dbReference>
<keyword evidence="2" id="KW-1185">Reference proteome</keyword>
<sequence length="193" mass="22321">MTNVSLFYKHYLDLRKMRQDRLKRLQQHQKTVQKHEQSLFKIRNHLAKVLTEQAKVNATVKTLSESNVWVTAQEHAKMHHVFDLVKKEYDSWIQIKQRKHEAIAKVAQDAKLHASHIIGIERALICLEDQMRLLLICPKQTIIPNAIAPADHTLFLRRSTSSYSIRSILKDASTSLAGTLLNKWFKAGPVLLK</sequence>
<evidence type="ECO:0000313" key="2">
    <source>
        <dbReference type="Proteomes" id="UP001476247"/>
    </source>
</evidence>
<protein>
    <submittedName>
        <fullName evidence="1">Uncharacterized protein</fullName>
    </submittedName>
</protein>
<proteinExistence type="predicted"/>
<organism evidence="1 2">
    <name type="scientific">Helicostylum pulchrum</name>
    <dbReference type="NCBI Taxonomy" id="562976"/>
    <lineage>
        <taxon>Eukaryota</taxon>
        <taxon>Fungi</taxon>
        <taxon>Fungi incertae sedis</taxon>
        <taxon>Mucoromycota</taxon>
        <taxon>Mucoromycotina</taxon>
        <taxon>Mucoromycetes</taxon>
        <taxon>Mucorales</taxon>
        <taxon>Mucorineae</taxon>
        <taxon>Mucoraceae</taxon>
        <taxon>Helicostylum</taxon>
    </lineage>
</organism>
<gene>
    <name evidence="1" type="ORF">HPULCUR_000180</name>
</gene>
<name>A0ABP9XJ50_9FUNG</name>
<accession>A0ABP9XJ50</accession>
<evidence type="ECO:0000313" key="1">
    <source>
        <dbReference type="EMBL" id="GAA5794833.1"/>
    </source>
</evidence>
<reference evidence="1 2" key="1">
    <citation type="submission" date="2024-04" db="EMBL/GenBank/DDBJ databases">
        <title>genome sequences of Mucor flavus KT1a and Helicostylum pulchrum KT1b strains isolation_sourced from the surface of a dry-aged beef.</title>
        <authorList>
            <person name="Toyotome T."/>
            <person name="Hosono M."/>
            <person name="Torimaru M."/>
            <person name="Fukuda K."/>
            <person name="Mikami N."/>
        </authorList>
    </citation>
    <scope>NUCLEOTIDE SEQUENCE [LARGE SCALE GENOMIC DNA]</scope>
    <source>
        <strain evidence="1 2">KT1b</strain>
    </source>
</reference>